<reference evidence="2 3" key="1">
    <citation type="submission" date="2016-10" db="EMBL/GenBank/DDBJ databases">
        <authorList>
            <person name="Varghese N."/>
            <person name="Submissions S."/>
        </authorList>
    </citation>
    <scope>NUCLEOTIDE SEQUENCE [LARGE SCALE GENOMIC DNA]</scope>
    <source>
        <strain evidence="2 3">DSM 20586</strain>
    </source>
</reference>
<feature type="transmembrane region" description="Helical" evidence="1">
    <location>
        <begin position="60"/>
        <end position="88"/>
    </location>
</feature>
<comment type="caution">
    <text evidence="2">The sequence shown here is derived from an EMBL/GenBank/DDBJ whole genome shotgun (WGS) entry which is preliminary data.</text>
</comment>
<evidence type="ECO:0000256" key="1">
    <source>
        <dbReference type="SAM" id="Phobius"/>
    </source>
</evidence>
<proteinExistence type="predicted"/>
<name>A0AB38A6T4_9ACTN</name>
<sequence>MAQPRITSTLTFDEKLFEEYFAGKDRPLNRRDALIFSIGDGLLFGIWFWAGILFNFNFNLMGWIFGIVVGLALVLGIAEALTGATIFWPRRLWRKTYTRFFVRHGVDSDAPRPWTCTLRSHAGPNQVEMSYLTKDGSFEVLNQSYKKFDRILVTKHLIVLITHFDLGSPFDFWHRDTYANALADREATEDAIFLRGSITGMDNKPLSDEDFIAYVGRKISRH</sequence>
<evidence type="ECO:0000313" key="2">
    <source>
        <dbReference type="EMBL" id="SEB72943.1"/>
    </source>
</evidence>
<dbReference type="EMBL" id="FNSH01000001">
    <property type="protein sequence ID" value="SEB72943.1"/>
    <property type="molecule type" value="Genomic_DNA"/>
</dbReference>
<organism evidence="2 3">
    <name type="scientific">Atopobium minutum</name>
    <dbReference type="NCBI Taxonomy" id="1381"/>
    <lineage>
        <taxon>Bacteria</taxon>
        <taxon>Bacillati</taxon>
        <taxon>Actinomycetota</taxon>
        <taxon>Coriobacteriia</taxon>
        <taxon>Coriobacteriales</taxon>
        <taxon>Atopobiaceae</taxon>
        <taxon>Atopobium</taxon>
    </lineage>
</organism>
<dbReference type="Proteomes" id="UP000183687">
    <property type="component" value="Unassembled WGS sequence"/>
</dbReference>
<evidence type="ECO:0000313" key="3">
    <source>
        <dbReference type="Proteomes" id="UP000183687"/>
    </source>
</evidence>
<accession>A0AB38A6T4</accession>
<evidence type="ECO:0008006" key="4">
    <source>
        <dbReference type="Google" id="ProtNLM"/>
    </source>
</evidence>
<dbReference type="AlphaFoldDB" id="A0AB38A6T4"/>
<keyword evidence="1" id="KW-1133">Transmembrane helix</keyword>
<protein>
    <recommendedName>
        <fullName evidence="4">YcxB-like protein domain-containing protein</fullName>
    </recommendedName>
</protein>
<dbReference type="RefSeq" id="WP_002562879.1">
    <property type="nucleotide sequence ID" value="NZ_CALJSN010000007.1"/>
</dbReference>
<feature type="transmembrane region" description="Helical" evidence="1">
    <location>
        <begin position="33"/>
        <end position="54"/>
    </location>
</feature>
<keyword evidence="1" id="KW-0812">Transmembrane</keyword>
<gene>
    <name evidence="2" type="ORF">SAMN04489746_0960</name>
</gene>
<keyword evidence="1" id="KW-0472">Membrane</keyword>